<dbReference type="InterPro" id="IPR017956">
    <property type="entry name" value="AT_hook_DNA-bd_motif"/>
</dbReference>
<evidence type="ECO:0000313" key="3">
    <source>
        <dbReference type="Proteomes" id="UP000660262"/>
    </source>
</evidence>
<feature type="region of interest" description="Disordered" evidence="1">
    <location>
        <begin position="1"/>
        <end position="54"/>
    </location>
</feature>
<name>A0A830HD56_9CHLO</name>
<evidence type="ECO:0000256" key="1">
    <source>
        <dbReference type="SAM" id="MobiDB-lite"/>
    </source>
</evidence>
<comment type="caution">
    <text evidence="2">The sequence shown here is derived from an EMBL/GenBank/DDBJ whole genome shotgun (WGS) entry which is preliminary data.</text>
</comment>
<feature type="compositionally biased region" description="Pro residues" evidence="1">
    <location>
        <begin position="178"/>
        <end position="187"/>
    </location>
</feature>
<dbReference type="AlphaFoldDB" id="A0A830HD56"/>
<dbReference type="Pfam" id="PF02178">
    <property type="entry name" value="AT_hook"/>
    <property type="match status" value="3"/>
</dbReference>
<feature type="region of interest" description="Disordered" evidence="1">
    <location>
        <begin position="73"/>
        <end position="216"/>
    </location>
</feature>
<evidence type="ECO:0000313" key="2">
    <source>
        <dbReference type="EMBL" id="GHP03279.1"/>
    </source>
</evidence>
<accession>A0A830HD56</accession>
<organism evidence="2 3">
    <name type="scientific">Pycnococcus provasolii</name>
    <dbReference type="NCBI Taxonomy" id="41880"/>
    <lineage>
        <taxon>Eukaryota</taxon>
        <taxon>Viridiplantae</taxon>
        <taxon>Chlorophyta</taxon>
        <taxon>Pseudoscourfieldiophyceae</taxon>
        <taxon>Pseudoscourfieldiales</taxon>
        <taxon>Pycnococcaceae</taxon>
        <taxon>Pycnococcus</taxon>
    </lineage>
</organism>
<dbReference type="Proteomes" id="UP000660262">
    <property type="component" value="Unassembled WGS sequence"/>
</dbReference>
<dbReference type="GO" id="GO:0003677">
    <property type="term" value="F:DNA binding"/>
    <property type="evidence" value="ECO:0007669"/>
    <property type="project" value="InterPro"/>
</dbReference>
<proteinExistence type="predicted"/>
<feature type="compositionally biased region" description="Low complexity" evidence="1">
    <location>
        <begin position="133"/>
        <end position="151"/>
    </location>
</feature>
<dbReference type="PRINTS" id="PR00929">
    <property type="entry name" value="ATHOOK"/>
</dbReference>
<dbReference type="EMBL" id="BNJQ01000005">
    <property type="protein sequence ID" value="GHP03279.1"/>
    <property type="molecule type" value="Genomic_DNA"/>
</dbReference>
<feature type="compositionally biased region" description="Low complexity" evidence="1">
    <location>
        <begin position="1"/>
        <end position="11"/>
    </location>
</feature>
<reference evidence="2" key="1">
    <citation type="submission" date="2020-10" db="EMBL/GenBank/DDBJ databases">
        <title>Unveiling of a novel bifunctional photoreceptor, Dualchrome1, isolated from a cosmopolitan green alga.</title>
        <authorList>
            <person name="Suzuki S."/>
            <person name="Kawachi M."/>
        </authorList>
    </citation>
    <scope>NUCLEOTIDE SEQUENCE</scope>
    <source>
        <strain evidence="2">NIES 2893</strain>
    </source>
</reference>
<dbReference type="SMART" id="SM00384">
    <property type="entry name" value="AT_hook"/>
    <property type="match status" value="3"/>
</dbReference>
<keyword evidence="3" id="KW-1185">Reference proteome</keyword>
<protein>
    <submittedName>
        <fullName evidence="2">Uncharacterized protein</fullName>
    </submittedName>
</protein>
<feature type="compositionally biased region" description="Basic and acidic residues" evidence="1">
    <location>
        <begin position="93"/>
        <end position="103"/>
    </location>
</feature>
<sequence>MASAGGSAGAAYDPMPNSVGAALVPLGGQVTASPPPGSGLAREWRPGDVCTTDEQRQQELARLHALMDSRGYTLNMDGTLTSKKKRGRPPKAVTEERRRREAEEAAAAAAALSPSPSQAVKRPRGRPPKNARTDAAAAAAVAVGANRISAAPSVPAHSPGTLMKVSQAKRPRGRPPKGSSPPPPAPPKSRKSAKAKQPAAAGAGGYQSHKATSAQRKELVRAALQRLVQDDRFVSLVAAELDGAL</sequence>
<gene>
    <name evidence="2" type="ORF">PPROV_000203400</name>
</gene>